<dbReference type="CDD" id="cd19138">
    <property type="entry name" value="AKR_YeaE"/>
    <property type="match status" value="1"/>
</dbReference>
<reference evidence="2 3" key="1">
    <citation type="submission" date="2023-10" db="EMBL/GenBank/DDBJ databases">
        <title>Wastewater isolates of ESBL- and carbapenemase-producing Gram-negative bacteria from New Zealand.</title>
        <authorList>
            <person name="Straub C."/>
            <person name="Weaver L."/>
            <person name="Cornelius A."/>
            <person name="Mcgill E."/>
            <person name="Dyet K."/>
            <person name="White L."/>
            <person name="Pattis I."/>
        </authorList>
    </citation>
    <scope>NUCLEOTIDE SEQUENCE [LARGE SCALE GENOMIC DNA]</scope>
    <source>
        <strain evidence="2 3">ESBL35</strain>
    </source>
</reference>
<evidence type="ECO:0000313" key="3">
    <source>
        <dbReference type="Proteomes" id="UP001335910"/>
    </source>
</evidence>
<dbReference type="PIRSF" id="PIRSF000097">
    <property type="entry name" value="AKR"/>
    <property type="match status" value="1"/>
</dbReference>
<evidence type="ECO:0000259" key="1">
    <source>
        <dbReference type="Pfam" id="PF00248"/>
    </source>
</evidence>
<dbReference type="InterPro" id="IPR020471">
    <property type="entry name" value="AKR"/>
</dbReference>
<dbReference type="InterPro" id="IPR036812">
    <property type="entry name" value="NAD(P)_OxRdtase_dom_sf"/>
</dbReference>
<name>A0ABU7UE80_LELAM</name>
<proteinExistence type="predicted"/>
<evidence type="ECO:0000313" key="2">
    <source>
        <dbReference type="EMBL" id="MEE9685239.1"/>
    </source>
</evidence>
<dbReference type="Gene3D" id="3.20.20.100">
    <property type="entry name" value="NADP-dependent oxidoreductase domain"/>
    <property type="match status" value="1"/>
</dbReference>
<dbReference type="InterPro" id="IPR023210">
    <property type="entry name" value="NADP_OxRdtase_dom"/>
</dbReference>
<keyword evidence="3" id="KW-1185">Reference proteome</keyword>
<gene>
    <name evidence="2" type="ORF">V4839_17410</name>
</gene>
<dbReference type="SUPFAM" id="SSF51430">
    <property type="entry name" value="NAD(P)-linked oxidoreductase"/>
    <property type="match status" value="1"/>
</dbReference>
<protein>
    <submittedName>
        <fullName evidence="2">Aldo/keto reductase</fullName>
    </submittedName>
</protein>
<dbReference type="EMBL" id="JAZKLI010000001">
    <property type="protein sequence ID" value="MEE9685239.1"/>
    <property type="molecule type" value="Genomic_DNA"/>
</dbReference>
<comment type="caution">
    <text evidence="2">The sequence shown here is derived from an EMBL/GenBank/DDBJ whole genome shotgun (WGS) entry which is preliminary data.</text>
</comment>
<dbReference type="PANTHER" id="PTHR43638:SF3">
    <property type="entry name" value="ALDEHYDE REDUCTASE"/>
    <property type="match status" value="1"/>
</dbReference>
<sequence>MSEKIVTFAEGLTVPAIGQGTWYMGENASQRRNEVDALRAGIDLGLTLIDTAEMYADGAAEEVVGEAIKGQREKVYLVSKVYPWNAGGQKGIAACDASLRRLGTDHIDLYLLHWRGNFGLDETVELMEALQQQGKIGRWGVSNLDYDDMQELWSVEGGNACASNQVLYHLASRGIEYDLLPWCQQQNMPVMAYCPLAQAGRLRSGLMNHPVVNDIARNHQASAAQILLAWVISHKGVMAIPKAATLEHVTENARALRIALSAEELLKLDHAFPAPGHKTALDVV</sequence>
<dbReference type="Pfam" id="PF00248">
    <property type="entry name" value="Aldo_ket_red"/>
    <property type="match status" value="1"/>
</dbReference>
<dbReference type="PRINTS" id="PR00069">
    <property type="entry name" value="ALDKETRDTASE"/>
</dbReference>
<dbReference type="Proteomes" id="UP001335910">
    <property type="component" value="Unassembled WGS sequence"/>
</dbReference>
<accession>A0ABU7UE80</accession>
<dbReference type="PANTHER" id="PTHR43638">
    <property type="entry name" value="OXIDOREDUCTASE, ALDO/KETO REDUCTASE FAMILY PROTEIN"/>
    <property type="match status" value="1"/>
</dbReference>
<organism evidence="2 3">
    <name type="scientific">Lelliottia amnigena</name>
    <name type="common">Enterobacter amnigenus</name>
    <dbReference type="NCBI Taxonomy" id="61646"/>
    <lineage>
        <taxon>Bacteria</taxon>
        <taxon>Pseudomonadati</taxon>
        <taxon>Pseudomonadota</taxon>
        <taxon>Gammaproteobacteria</taxon>
        <taxon>Enterobacterales</taxon>
        <taxon>Enterobacteriaceae</taxon>
        <taxon>Lelliottia</taxon>
    </lineage>
</organism>
<dbReference type="RefSeq" id="WP_331390320.1">
    <property type="nucleotide sequence ID" value="NZ_JAZKLB010000001.1"/>
</dbReference>
<feature type="domain" description="NADP-dependent oxidoreductase" evidence="1">
    <location>
        <begin position="17"/>
        <end position="269"/>
    </location>
</feature>